<dbReference type="VEuPathDB" id="AmoebaDB:ACA1_134730"/>
<evidence type="ECO:0000256" key="6">
    <source>
        <dbReference type="ARBA" id="ARBA00023136"/>
    </source>
</evidence>
<keyword evidence="5 9" id="KW-1133">Transmembrane helix</keyword>
<feature type="transmembrane region" description="Helical" evidence="9">
    <location>
        <begin position="191"/>
        <end position="212"/>
    </location>
</feature>
<dbReference type="PROSITE" id="PS50261">
    <property type="entry name" value="G_PROTEIN_RECEP_F2_4"/>
    <property type="match status" value="1"/>
</dbReference>
<keyword evidence="7" id="KW-0675">Receptor</keyword>
<dbReference type="GeneID" id="14911830"/>
<feature type="transmembrane region" description="Helical" evidence="9">
    <location>
        <begin position="331"/>
        <end position="351"/>
    </location>
</feature>
<evidence type="ECO:0000256" key="4">
    <source>
        <dbReference type="ARBA" id="ARBA00022729"/>
    </source>
</evidence>
<evidence type="ECO:0000256" key="9">
    <source>
        <dbReference type="SAM" id="Phobius"/>
    </source>
</evidence>
<dbReference type="Pfam" id="PF01534">
    <property type="entry name" value="Frizzled"/>
    <property type="match status" value="1"/>
</dbReference>
<reference evidence="11 12" key="1">
    <citation type="journal article" date="2013" name="Genome Biol.">
        <title>Genome of Acanthamoeba castellanii highlights extensive lateral gene transfer and early evolution of tyrosine kinase signaling.</title>
        <authorList>
            <person name="Clarke M."/>
            <person name="Lohan A.J."/>
            <person name="Liu B."/>
            <person name="Lagkouvardos I."/>
            <person name="Roy S."/>
            <person name="Zafar N."/>
            <person name="Bertelli C."/>
            <person name="Schilde C."/>
            <person name="Kianianmomeni A."/>
            <person name="Burglin T.R."/>
            <person name="Frech C."/>
            <person name="Turcotte B."/>
            <person name="Kopec K.O."/>
            <person name="Synnott J.M."/>
            <person name="Choo C."/>
            <person name="Paponov I."/>
            <person name="Finkler A."/>
            <person name="Soon Heng Tan C."/>
            <person name="Hutchins A.P."/>
            <person name="Weinmeier T."/>
            <person name="Rattei T."/>
            <person name="Chu J.S."/>
            <person name="Gimenez G."/>
            <person name="Irimia M."/>
            <person name="Rigden D.J."/>
            <person name="Fitzpatrick D.A."/>
            <person name="Lorenzo-Morales J."/>
            <person name="Bateman A."/>
            <person name="Chiu C.H."/>
            <person name="Tang P."/>
            <person name="Hegemann P."/>
            <person name="Fromm H."/>
            <person name="Raoult D."/>
            <person name="Greub G."/>
            <person name="Miranda-Saavedra D."/>
            <person name="Chen N."/>
            <person name="Nash P."/>
            <person name="Ginger M.L."/>
            <person name="Horn M."/>
            <person name="Schaap P."/>
            <person name="Caler L."/>
            <person name="Loftus B."/>
        </authorList>
    </citation>
    <scope>NUCLEOTIDE SEQUENCE [LARGE SCALE GENOMIC DNA]</scope>
    <source>
        <strain evidence="11 12">Neff</strain>
    </source>
</reference>
<dbReference type="GO" id="GO:0016020">
    <property type="term" value="C:membrane"/>
    <property type="evidence" value="ECO:0007669"/>
    <property type="project" value="UniProtKB-SubCell"/>
</dbReference>
<dbReference type="GO" id="GO:0007166">
    <property type="term" value="P:cell surface receptor signaling pathway"/>
    <property type="evidence" value="ECO:0007669"/>
    <property type="project" value="InterPro"/>
</dbReference>
<feature type="transmembrane region" description="Helical" evidence="9">
    <location>
        <begin position="156"/>
        <end position="179"/>
    </location>
</feature>
<dbReference type="OrthoDB" id="16790at2759"/>
<dbReference type="RefSeq" id="XP_004333379.1">
    <property type="nucleotide sequence ID" value="XM_004333331.1"/>
</dbReference>
<dbReference type="GO" id="GO:0004888">
    <property type="term" value="F:transmembrane signaling receptor activity"/>
    <property type="evidence" value="ECO:0007669"/>
    <property type="project" value="InterPro"/>
</dbReference>
<keyword evidence="6 9" id="KW-0472">Membrane</keyword>
<gene>
    <name evidence="11" type="ORF">ACA1_134730</name>
</gene>
<dbReference type="Gene3D" id="1.20.1070.10">
    <property type="entry name" value="Rhodopsin 7-helix transmembrane proteins"/>
    <property type="match status" value="1"/>
</dbReference>
<feature type="transmembrane region" description="Helical" evidence="9">
    <location>
        <begin position="363"/>
        <end position="383"/>
    </location>
</feature>
<proteinExistence type="inferred from homology"/>
<keyword evidence="3 9" id="KW-0812">Transmembrane</keyword>
<evidence type="ECO:0000256" key="3">
    <source>
        <dbReference type="ARBA" id="ARBA00022692"/>
    </source>
</evidence>
<dbReference type="PANTHER" id="PTHR31787:SF14">
    <property type="entry name" value="FRIZZLED AND SMOOTHENED-LIKE PROTEIN N-RELATED"/>
    <property type="match status" value="1"/>
</dbReference>
<organism evidence="11 12">
    <name type="scientific">Acanthamoeba castellanii (strain ATCC 30010 / Neff)</name>
    <dbReference type="NCBI Taxonomy" id="1257118"/>
    <lineage>
        <taxon>Eukaryota</taxon>
        <taxon>Amoebozoa</taxon>
        <taxon>Discosea</taxon>
        <taxon>Longamoebia</taxon>
        <taxon>Centramoebida</taxon>
        <taxon>Acanthamoebidae</taxon>
        <taxon>Acanthamoeba</taxon>
    </lineage>
</organism>
<dbReference type="KEGG" id="acan:ACA1_134730"/>
<keyword evidence="12" id="KW-1185">Reference proteome</keyword>
<comment type="similarity">
    <text evidence="2">Belongs to the G-protein coupled receptor Fz/Smo family.</text>
</comment>
<evidence type="ECO:0000313" key="11">
    <source>
        <dbReference type="EMBL" id="ELR11366.1"/>
    </source>
</evidence>
<protein>
    <recommendedName>
        <fullName evidence="10">G-protein coupled receptors family 2 profile 2 domain-containing protein</fullName>
    </recommendedName>
</protein>
<comment type="subcellular location">
    <subcellularLocation>
        <location evidence="1">Membrane</location>
        <topology evidence="1">Multi-pass membrane protein</topology>
    </subcellularLocation>
</comment>
<keyword evidence="4" id="KW-0732">Signal</keyword>
<dbReference type="InterPro" id="IPR017981">
    <property type="entry name" value="GPCR_2-like_7TM"/>
</dbReference>
<dbReference type="EMBL" id="KB008153">
    <property type="protein sequence ID" value="ELR11366.1"/>
    <property type="molecule type" value="Genomic_DNA"/>
</dbReference>
<dbReference type="InterPro" id="IPR050949">
    <property type="entry name" value="GPCR_Fz/Smo-like"/>
</dbReference>
<evidence type="ECO:0000256" key="5">
    <source>
        <dbReference type="ARBA" id="ARBA00022989"/>
    </source>
</evidence>
<dbReference type="AlphaFoldDB" id="L8GGN6"/>
<dbReference type="InterPro" id="IPR000539">
    <property type="entry name" value="Frizzled/Smoothened_7TM"/>
</dbReference>
<sequence length="485" mass="53583">MVEAQTCEPFAQQPSICVAAVPVGPTSTVYVQPNTTQAGVAAAVQQTIIPKPACRSVCDAVINECSAAFAYAGISAALPNCSMTANGLPVFPENSWVFAPGVEVNCSVSVTDLSLIFTEPVCAPHYAPNPYEDVPLACLPECPLPYYNDDQWDALWYLYALFGILTIVVAIFVLPPYFLSPSKWHWPQQMNMWIMFCSAMLGLGNSAPLVFYGNNWRDVVCKNAVSASGQTDSALCTFQAVFQIYWGFAGILWWLFLVAKAALLVNGFKTHMWAEMICAHAYCWGVPFISLTMLLANGKVGSGSPPICNYLVAGAGDDGWWIQSVLLIPEAIVLLIGCCFMTALLYTLIKYEGFKGLRKKGRLLTYLICFLIPNVYLEIFYYVSKTHDNREVDIARWLTCLATNYATGPCEDILTAPNYPAQVVNVLLVASVIFSYMLIFGLKLSVFQWWWALIKGIFTCDFKNFSHWWTDISTSQTSRSTSAAS</sequence>
<name>L8GGN6_ACACF</name>
<feature type="domain" description="G-protein coupled receptors family 2 profile 2" evidence="10">
    <location>
        <begin position="230"/>
        <end position="350"/>
    </location>
</feature>
<dbReference type="PANTHER" id="PTHR31787">
    <property type="entry name" value="G-PROTEIN-COUPLED RECEPTOR GPCR FAMILY PROTEIN"/>
    <property type="match status" value="1"/>
</dbReference>
<evidence type="ECO:0000313" key="12">
    <source>
        <dbReference type="Proteomes" id="UP000011083"/>
    </source>
</evidence>
<evidence type="ECO:0000259" key="10">
    <source>
        <dbReference type="PROSITE" id="PS50261"/>
    </source>
</evidence>
<accession>L8GGN6</accession>
<evidence type="ECO:0000256" key="7">
    <source>
        <dbReference type="ARBA" id="ARBA00023170"/>
    </source>
</evidence>
<feature type="transmembrane region" description="Helical" evidence="9">
    <location>
        <begin position="244"/>
        <end position="265"/>
    </location>
</feature>
<dbReference type="Proteomes" id="UP000011083">
    <property type="component" value="Unassembled WGS sequence"/>
</dbReference>
<evidence type="ECO:0000256" key="8">
    <source>
        <dbReference type="ARBA" id="ARBA00023180"/>
    </source>
</evidence>
<evidence type="ECO:0000256" key="2">
    <source>
        <dbReference type="ARBA" id="ARBA00008077"/>
    </source>
</evidence>
<keyword evidence="8" id="KW-0325">Glycoprotein</keyword>
<evidence type="ECO:0000256" key="1">
    <source>
        <dbReference type="ARBA" id="ARBA00004141"/>
    </source>
</evidence>